<keyword evidence="4" id="KW-1185">Reference proteome</keyword>
<dbReference type="CDD" id="cd21451">
    <property type="entry name" value="DLC-like_TCTEX1D"/>
    <property type="match status" value="1"/>
</dbReference>
<dbReference type="AlphaFoldDB" id="A0A913XLH9"/>
<dbReference type="Gene3D" id="3.30.1140.40">
    <property type="entry name" value="Tctex-1"/>
    <property type="match status" value="1"/>
</dbReference>
<dbReference type="GO" id="GO:0045505">
    <property type="term" value="F:dynein intermediate chain binding"/>
    <property type="evidence" value="ECO:0007669"/>
    <property type="project" value="TreeGrafter"/>
</dbReference>
<dbReference type="OrthoDB" id="10248487at2759"/>
<comment type="similarity">
    <text evidence="1">Belongs to the dynein light chain Tctex-type family.</text>
</comment>
<evidence type="ECO:0000313" key="4">
    <source>
        <dbReference type="Proteomes" id="UP000887567"/>
    </source>
</evidence>
<accession>A0A913XLH9</accession>
<dbReference type="EnsemblMetazoa" id="XM_021050555.2">
    <property type="protein sequence ID" value="XP_020906214.1"/>
    <property type="gene ID" value="LOC110244351"/>
</dbReference>
<dbReference type="InterPro" id="IPR005334">
    <property type="entry name" value="Tctex-1-like"/>
</dbReference>
<dbReference type="GO" id="GO:0005737">
    <property type="term" value="C:cytoplasm"/>
    <property type="evidence" value="ECO:0007669"/>
    <property type="project" value="TreeGrafter"/>
</dbReference>
<dbReference type="PANTHER" id="PTHR21255:SF65">
    <property type="entry name" value="TCTEX1 DOMAIN-CONTAINING PROTEIN 2"/>
    <property type="match status" value="1"/>
</dbReference>
<dbReference type="PANTHER" id="PTHR21255">
    <property type="entry name" value="T-COMPLEX-ASSOCIATED-TESTIS-EXPRESSED 1/ DYNEIN LIGHT CHAIN"/>
    <property type="match status" value="1"/>
</dbReference>
<dbReference type="RefSeq" id="XP_020906214.1">
    <property type="nucleotide sequence ID" value="XM_021050555.2"/>
</dbReference>
<dbReference type="Proteomes" id="UP000887567">
    <property type="component" value="Unplaced"/>
</dbReference>
<protein>
    <submittedName>
        <fullName evidence="3">Uncharacterized protein</fullName>
    </submittedName>
</protein>
<evidence type="ECO:0000256" key="1">
    <source>
        <dbReference type="ARBA" id="ARBA00005361"/>
    </source>
</evidence>
<dbReference type="InterPro" id="IPR038586">
    <property type="entry name" value="Tctex-1-like_sf"/>
</dbReference>
<proteinExistence type="inferred from homology"/>
<evidence type="ECO:0000256" key="2">
    <source>
        <dbReference type="SAM" id="MobiDB-lite"/>
    </source>
</evidence>
<organism evidence="3 4">
    <name type="scientific">Exaiptasia diaphana</name>
    <name type="common">Tropical sea anemone</name>
    <name type="synonym">Aiptasia pulchella</name>
    <dbReference type="NCBI Taxonomy" id="2652724"/>
    <lineage>
        <taxon>Eukaryota</taxon>
        <taxon>Metazoa</taxon>
        <taxon>Cnidaria</taxon>
        <taxon>Anthozoa</taxon>
        <taxon>Hexacorallia</taxon>
        <taxon>Actiniaria</taxon>
        <taxon>Aiptasiidae</taxon>
        <taxon>Exaiptasia</taxon>
    </lineage>
</organism>
<feature type="compositionally biased region" description="Polar residues" evidence="2">
    <location>
        <begin position="58"/>
        <end position="74"/>
    </location>
</feature>
<name>A0A913XLH9_EXADI</name>
<dbReference type="GO" id="GO:0007018">
    <property type="term" value="P:microtubule-based movement"/>
    <property type="evidence" value="ECO:0007669"/>
    <property type="project" value="TreeGrafter"/>
</dbReference>
<dbReference type="GeneID" id="110244351"/>
<evidence type="ECO:0000313" key="3">
    <source>
        <dbReference type="EnsemblMetazoa" id="XP_020906214.1"/>
    </source>
</evidence>
<dbReference type="Pfam" id="PF03645">
    <property type="entry name" value="Tctex-1"/>
    <property type="match status" value="1"/>
</dbReference>
<reference evidence="3" key="1">
    <citation type="submission" date="2022-11" db="UniProtKB">
        <authorList>
            <consortium name="EnsemblMetazoa"/>
        </authorList>
    </citation>
    <scope>IDENTIFICATION</scope>
</reference>
<dbReference type="OMA" id="ISMSHAN"/>
<sequence>MDTPKLVISMSHANEATEGTPRTRRSSSTVNPGESRTRSSSTTSTEMWSPQKDRRKPSMSNPYFHSSPRKYSTNFNSKSYNETIEFQAQKAREMAKQQQLQPTYRTEPQENKRFVPHIVKQVMDSTLEEALDGLDCYEPAKCRSLSVSVCEDIKQKVKWLNYDRYKLVCVVYFGSINGQEMRLASRCLWNESWDSFASSSVRKGDVYAVALMYGVYVD</sequence>
<feature type="region of interest" description="Disordered" evidence="2">
    <location>
        <begin position="1"/>
        <end position="74"/>
    </location>
</feature>
<dbReference type="GO" id="GO:0005868">
    <property type="term" value="C:cytoplasmic dynein complex"/>
    <property type="evidence" value="ECO:0007669"/>
    <property type="project" value="TreeGrafter"/>
</dbReference>
<dbReference type="KEGG" id="epa:110244351"/>